<dbReference type="AlphaFoldDB" id="A0A381YBM1"/>
<organism evidence="1">
    <name type="scientific">marine metagenome</name>
    <dbReference type="NCBI Taxonomy" id="408172"/>
    <lineage>
        <taxon>unclassified sequences</taxon>
        <taxon>metagenomes</taxon>
        <taxon>ecological metagenomes</taxon>
    </lineage>
</organism>
<accession>A0A381YBM1</accession>
<sequence length="103" mass="11149">VTDPASADDCAGLVEAGRAVAENVLERLSGQTLVELEAANPGDPFAAVEHLMRLSELDERSEELGCHPEELRVQACEIYGGLSYRARGEVAREFLAPYLESCD</sequence>
<proteinExistence type="predicted"/>
<name>A0A381YBM1_9ZZZZ</name>
<reference evidence="1" key="1">
    <citation type="submission" date="2018-05" db="EMBL/GenBank/DDBJ databases">
        <authorList>
            <person name="Lanie J.A."/>
            <person name="Ng W.-L."/>
            <person name="Kazmierczak K.M."/>
            <person name="Andrzejewski T.M."/>
            <person name="Davidsen T.M."/>
            <person name="Wayne K.J."/>
            <person name="Tettelin H."/>
            <person name="Glass J.I."/>
            <person name="Rusch D."/>
            <person name="Podicherti R."/>
            <person name="Tsui H.-C.T."/>
            <person name="Winkler M.E."/>
        </authorList>
    </citation>
    <scope>NUCLEOTIDE SEQUENCE</scope>
</reference>
<gene>
    <name evidence="1" type="ORF">METZ01_LOCUS127259</name>
</gene>
<feature type="non-terminal residue" evidence="1">
    <location>
        <position position="1"/>
    </location>
</feature>
<dbReference type="EMBL" id="UINC01017839">
    <property type="protein sequence ID" value="SVA74405.1"/>
    <property type="molecule type" value="Genomic_DNA"/>
</dbReference>
<evidence type="ECO:0000313" key="1">
    <source>
        <dbReference type="EMBL" id="SVA74405.1"/>
    </source>
</evidence>
<protein>
    <submittedName>
        <fullName evidence="1">Uncharacterized protein</fullName>
    </submittedName>
</protein>